<evidence type="ECO:0000259" key="16">
    <source>
        <dbReference type="Pfam" id="PF04928"/>
    </source>
</evidence>
<evidence type="ECO:0000256" key="3">
    <source>
        <dbReference type="ARBA" id="ARBA00004123"/>
    </source>
</evidence>
<evidence type="ECO:0000256" key="9">
    <source>
        <dbReference type="ARBA" id="ARBA00022741"/>
    </source>
</evidence>
<keyword evidence="14" id="KW-0175">Coiled coil</keyword>
<dbReference type="GO" id="GO:0031123">
    <property type="term" value="P:RNA 3'-end processing"/>
    <property type="evidence" value="ECO:0007669"/>
    <property type="project" value="InterPro"/>
</dbReference>
<feature type="domain" description="Poly(A) polymerase nucleotidyltransferase" evidence="17">
    <location>
        <begin position="253"/>
        <end position="396"/>
    </location>
</feature>
<dbReference type="GO" id="GO:0005524">
    <property type="term" value="F:ATP binding"/>
    <property type="evidence" value="ECO:0007669"/>
    <property type="project" value="UniProtKB-KW"/>
</dbReference>
<dbReference type="Pfam" id="PF20750">
    <property type="entry name" value="PAP_NTPase"/>
    <property type="match status" value="1"/>
</dbReference>
<dbReference type="EC" id="2.7.7.19" evidence="5"/>
<accession>A0A914I2Q2</accession>
<sequence>MDLLEHKSMRDHLKNELKNGQENVEKWLLQFMGLEMTVKMLQLIKLNDEQFAVMLAEQKEKSEEKKIYEEKYKQNEWEDSEELALIEQNLTEDAEKSSGIENSGGPNSLESSNFSEKIDLNSPTQNDDDDDDDDDIDEDSDLENALENININDFLSGWQKMLEQQRIDRFSTIEHRNYLLLNSNLSNFETEETVHTHSFIFPQFNQQLFYDQNEDGNQLNQILIENNYVKTEESDKALNELKTIVSKWSRDARLLETGSFMLGANTSHSDVDVICIVPEKTTKLQEMSKFFGTFECDLALRNCEKGSLYCLLCQHDGVEFLQKLPFAYIPLIKLKFYGIEFDVLFVSIPSIDALPEEPMTRSDVMAIIRKLAIQSKPDEKMIKSLAGHLTNDYILTQMGKKKIQYFRKFLIILKFWATSNYIYNPIFGFFNGISLAVMATKLILFYPNASVPFLLDKFFLTFASWNWPIPVRLAEYVPNEFKKFSWTPKDEEDKKKASLLMPIITPGCLEQNGMYNVNKSTFNIIQKSMQEALFKVRQIQSSTENWTQLFPIKKFTKKYEHYVAICCIVGSSIHLENFCGYVERRIRLQLLHFDNMTNEVSFSHLRTEIDGKFDCPNSILELSEPEFRSLHKAWLDDYLQGSYQPVVLVSKYVEKTEIEEID</sequence>
<evidence type="ECO:0000256" key="7">
    <source>
        <dbReference type="ARBA" id="ARBA00022679"/>
    </source>
</evidence>
<keyword evidence="18" id="KW-1185">Reference proteome</keyword>
<feature type="compositionally biased region" description="Polar residues" evidence="15">
    <location>
        <begin position="99"/>
        <end position="125"/>
    </location>
</feature>
<reference evidence="19" key="1">
    <citation type="submission" date="2022-11" db="UniProtKB">
        <authorList>
            <consortium name="WormBaseParasite"/>
        </authorList>
    </citation>
    <scope>IDENTIFICATION</scope>
</reference>
<evidence type="ECO:0000256" key="1">
    <source>
        <dbReference type="ARBA" id="ARBA00001936"/>
    </source>
</evidence>
<evidence type="ECO:0000256" key="12">
    <source>
        <dbReference type="ARBA" id="ARBA00023242"/>
    </source>
</evidence>
<evidence type="ECO:0000256" key="8">
    <source>
        <dbReference type="ARBA" id="ARBA00022723"/>
    </source>
</evidence>
<feature type="coiled-coil region" evidence="14">
    <location>
        <begin position="3"/>
        <end position="30"/>
    </location>
</feature>
<dbReference type="SUPFAM" id="SSF81301">
    <property type="entry name" value="Nucleotidyltransferase"/>
    <property type="match status" value="1"/>
</dbReference>
<protein>
    <recommendedName>
        <fullName evidence="5">polynucleotide adenylyltransferase</fullName>
        <ecNumber evidence="5">2.7.7.19</ecNumber>
    </recommendedName>
</protein>
<evidence type="ECO:0000256" key="13">
    <source>
        <dbReference type="ARBA" id="ARBA00048830"/>
    </source>
</evidence>
<dbReference type="SUPFAM" id="SSF55003">
    <property type="entry name" value="PAP/Archaeal CCA-adding enzyme, C-terminal domain"/>
    <property type="match status" value="1"/>
</dbReference>
<dbReference type="PANTHER" id="PTHR10682">
    <property type="entry name" value="POLY A POLYMERASE"/>
    <property type="match status" value="1"/>
</dbReference>
<dbReference type="InterPro" id="IPR048840">
    <property type="entry name" value="PolA_pol_NTPase"/>
</dbReference>
<dbReference type="GO" id="GO:0005634">
    <property type="term" value="C:nucleus"/>
    <property type="evidence" value="ECO:0007669"/>
    <property type="project" value="UniProtKB-SubCell"/>
</dbReference>
<proteinExistence type="inferred from homology"/>
<evidence type="ECO:0000256" key="14">
    <source>
        <dbReference type="SAM" id="Coils"/>
    </source>
</evidence>
<evidence type="ECO:0000256" key="6">
    <source>
        <dbReference type="ARBA" id="ARBA00022664"/>
    </source>
</evidence>
<keyword evidence="10" id="KW-0067">ATP-binding</keyword>
<dbReference type="InterPro" id="IPR011068">
    <property type="entry name" value="NuclTrfase_I-like_C"/>
</dbReference>
<keyword evidence="8" id="KW-0479">Metal-binding</keyword>
<feature type="region of interest" description="Disordered" evidence="15">
    <location>
        <begin position="92"/>
        <end position="139"/>
    </location>
</feature>
<dbReference type="AlphaFoldDB" id="A0A914I2Q2"/>
<comment type="subcellular location">
    <subcellularLocation>
        <location evidence="3">Nucleus</location>
    </subcellularLocation>
</comment>
<dbReference type="GO" id="GO:0046872">
    <property type="term" value="F:metal ion binding"/>
    <property type="evidence" value="ECO:0007669"/>
    <property type="project" value="UniProtKB-KW"/>
</dbReference>
<evidence type="ECO:0000256" key="4">
    <source>
        <dbReference type="ARBA" id="ARBA00010912"/>
    </source>
</evidence>
<keyword evidence="7" id="KW-0808">Transferase</keyword>
<keyword evidence="9" id="KW-0547">Nucleotide-binding</keyword>
<name>A0A914I2Q2_GLORO</name>
<evidence type="ECO:0000256" key="5">
    <source>
        <dbReference type="ARBA" id="ARBA00012388"/>
    </source>
</evidence>
<feature type="domain" description="Poly(A) polymerase central" evidence="16">
    <location>
        <begin position="406"/>
        <end position="550"/>
    </location>
</feature>
<evidence type="ECO:0000313" key="19">
    <source>
        <dbReference type="WBParaSite" id="Gr19_v10_g6317.t1"/>
    </source>
</evidence>
<dbReference type="GO" id="GO:0003723">
    <property type="term" value="F:RNA binding"/>
    <property type="evidence" value="ECO:0007669"/>
    <property type="project" value="InterPro"/>
</dbReference>
<dbReference type="Proteomes" id="UP000887572">
    <property type="component" value="Unplaced"/>
</dbReference>
<dbReference type="Pfam" id="PF04928">
    <property type="entry name" value="PAP_central"/>
    <property type="match status" value="1"/>
</dbReference>
<dbReference type="WBParaSite" id="Gr19_v10_g6317.t1">
    <property type="protein sequence ID" value="Gr19_v10_g6317.t1"/>
    <property type="gene ID" value="Gr19_v10_g6317"/>
</dbReference>
<dbReference type="InterPro" id="IPR007012">
    <property type="entry name" value="PolA_pol_cen_dom"/>
</dbReference>
<dbReference type="SUPFAM" id="SSF81631">
    <property type="entry name" value="PAP/OAS1 substrate-binding domain"/>
    <property type="match status" value="1"/>
</dbReference>
<comment type="similarity">
    <text evidence="4">Belongs to the poly(A) polymerase family.</text>
</comment>
<comment type="cofactor">
    <cofactor evidence="2">
        <name>Mg(2+)</name>
        <dbReference type="ChEBI" id="CHEBI:18420"/>
    </cofactor>
</comment>
<keyword evidence="12" id="KW-0539">Nucleus</keyword>
<feature type="compositionally biased region" description="Acidic residues" evidence="15">
    <location>
        <begin position="126"/>
        <end position="139"/>
    </location>
</feature>
<dbReference type="GO" id="GO:1990817">
    <property type="term" value="F:poly(A) RNA polymerase activity"/>
    <property type="evidence" value="ECO:0007669"/>
    <property type="project" value="UniProtKB-EC"/>
</dbReference>
<evidence type="ECO:0000256" key="10">
    <source>
        <dbReference type="ARBA" id="ARBA00022840"/>
    </source>
</evidence>
<comment type="catalytic activity">
    <reaction evidence="13">
        <text>RNA(n) + ATP = RNA(n)-3'-adenine ribonucleotide + diphosphate</text>
        <dbReference type="Rhea" id="RHEA:11332"/>
        <dbReference type="Rhea" id="RHEA-COMP:14527"/>
        <dbReference type="Rhea" id="RHEA-COMP:17347"/>
        <dbReference type="ChEBI" id="CHEBI:30616"/>
        <dbReference type="ChEBI" id="CHEBI:33019"/>
        <dbReference type="ChEBI" id="CHEBI:140395"/>
        <dbReference type="ChEBI" id="CHEBI:173115"/>
        <dbReference type="EC" id="2.7.7.19"/>
    </reaction>
</comment>
<evidence type="ECO:0000256" key="2">
    <source>
        <dbReference type="ARBA" id="ARBA00001946"/>
    </source>
</evidence>
<evidence type="ECO:0000259" key="17">
    <source>
        <dbReference type="Pfam" id="PF20750"/>
    </source>
</evidence>
<keyword evidence="11" id="KW-0460">Magnesium</keyword>
<dbReference type="Gene3D" id="1.10.1410.10">
    <property type="match status" value="1"/>
</dbReference>
<comment type="cofactor">
    <cofactor evidence="1">
        <name>Mn(2+)</name>
        <dbReference type="ChEBI" id="CHEBI:29035"/>
    </cofactor>
</comment>
<evidence type="ECO:0000256" key="15">
    <source>
        <dbReference type="SAM" id="MobiDB-lite"/>
    </source>
</evidence>
<evidence type="ECO:0000313" key="18">
    <source>
        <dbReference type="Proteomes" id="UP000887572"/>
    </source>
</evidence>
<organism evidence="18 19">
    <name type="scientific">Globodera rostochiensis</name>
    <name type="common">Golden nematode worm</name>
    <name type="synonym">Heterodera rostochiensis</name>
    <dbReference type="NCBI Taxonomy" id="31243"/>
    <lineage>
        <taxon>Eukaryota</taxon>
        <taxon>Metazoa</taxon>
        <taxon>Ecdysozoa</taxon>
        <taxon>Nematoda</taxon>
        <taxon>Chromadorea</taxon>
        <taxon>Rhabditida</taxon>
        <taxon>Tylenchina</taxon>
        <taxon>Tylenchomorpha</taxon>
        <taxon>Tylenchoidea</taxon>
        <taxon>Heteroderidae</taxon>
        <taxon>Heteroderinae</taxon>
        <taxon>Globodera</taxon>
    </lineage>
</organism>
<dbReference type="GO" id="GO:0006397">
    <property type="term" value="P:mRNA processing"/>
    <property type="evidence" value="ECO:0007669"/>
    <property type="project" value="UniProtKB-KW"/>
</dbReference>
<dbReference type="Gene3D" id="3.30.70.590">
    <property type="entry name" value="Poly(A) polymerase predicted RNA binding domain"/>
    <property type="match status" value="1"/>
</dbReference>
<dbReference type="InterPro" id="IPR043519">
    <property type="entry name" value="NT_sf"/>
</dbReference>
<dbReference type="PANTHER" id="PTHR10682:SF10">
    <property type="entry name" value="POLYNUCLEOTIDE ADENYLYLTRANSFERASE"/>
    <property type="match status" value="1"/>
</dbReference>
<dbReference type="Gene3D" id="3.30.460.10">
    <property type="entry name" value="Beta Polymerase, domain 2"/>
    <property type="match status" value="1"/>
</dbReference>
<evidence type="ECO:0000256" key="11">
    <source>
        <dbReference type="ARBA" id="ARBA00022842"/>
    </source>
</evidence>
<keyword evidence="6" id="KW-0507">mRNA processing</keyword>